<sequence length="220" mass="25245">MCHRPACYWLFSPDVLFIGSCQGGVRRNRHISQFIGSSIRQLHGADFLQSSLVSEFRGGILESPENGRPWRLEGKCWGLPGSGGIFSDFVTGLTEASSKEEPGWDSERAAQRPPAQASFLLQPPRPCEAYRAEWKLCRSARHFLHHYYVHGERPACEQWRRDLASCREWEEHRSAEAQRSLCESERARVQAARKHTLVWALRQSPPADWHLPLPQEEKDQ</sequence>
<proteinExistence type="inferred from homology"/>
<reference evidence="6" key="3">
    <citation type="submission" date="2025-09" db="UniProtKB">
        <authorList>
            <consortium name="Ensembl"/>
        </authorList>
    </citation>
    <scope>IDENTIFICATION</scope>
</reference>
<dbReference type="Ensembl" id="ENSSSUT00005036463.1">
    <property type="protein sequence ID" value="ENSSSUP00005031966.1"/>
    <property type="gene ID" value="ENSSSUG00005020610.1"/>
</dbReference>
<gene>
    <name evidence="6" type="primary">C14H22orf39</name>
</gene>
<reference evidence="6 7" key="1">
    <citation type="submission" date="2019-05" db="EMBL/GenBank/DDBJ databases">
        <title>A Chromosome-scale Meerkat (S. suricatta) Genome Assembly.</title>
        <authorList>
            <person name="Dudchenko O."/>
            <person name="Lieberman Aiden E."/>
            <person name="Tung J."/>
            <person name="Barreiro L.B."/>
            <person name="Clutton-Brock T.H."/>
        </authorList>
    </citation>
    <scope>NUCLEOTIDE SEQUENCE [LARGE SCALE GENOMIC DNA]</scope>
</reference>
<evidence type="ECO:0000313" key="7">
    <source>
        <dbReference type="Proteomes" id="UP000472268"/>
    </source>
</evidence>
<dbReference type="InterPro" id="IPR021475">
    <property type="entry name" value="Pants/Emi1-like"/>
</dbReference>
<name>A0A673VEJ3_SURSU</name>
<comment type="similarity">
    <text evidence="1">Belongs to the UPF0545 family.</text>
</comment>
<accession>A0A673VEJ3</accession>
<keyword evidence="7" id="KW-1185">Reference proteome</keyword>
<dbReference type="Pfam" id="PF11326">
    <property type="entry name" value="PANTS-like"/>
    <property type="match status" value="1"/>
</dbReference>
<dbReference type="AlphaFoldDB" id="A0A673VEJ3"/>
<reference evidence="6" key="2">
    <citation type="submission" date="2025-08" db="UniProtKB">
        <authorList>
            <consortium name="Ensembl"/>
        </authorList>
    </citation>
    <scope>IDENTIFICATION</scope>
</reference>
<dbReference type="Proteomes" id="UP000472268">
    <property type="component" value="Chromosome 14"/>
</dbReference>
<feature type="compositionally biased region" description="Basic and acidic residues" evidence="5">
    <location>
        <begin position="97"/>
        <end position="110"/>
    </location>
</feature>
<protein>
    <recommendedName>
        <fullName evidence="3">Synaptic plasticity regulator PANTS</fullName>
    </recommendedName>
    <alternativeName>
        <fullName evidence="4">Plasticity-associated neural transcript short</fullName>
    </alternativeName>
</protein>
<feature type="region of interest" description="Disordered" evidence="5">
    <location>
        <begin position="97"/>
        <end position="118"/>
    </location>
</feature>
<evidence type="ECO:0000313" key="6">
    <source>
        <dbReference type="Ensembl" id="ENSSSUP00005031966.1"/>
    </source>
</evidence>
<evidence type="ECO:0000256" key="2">
    <source>
        <dbReference type="ARBA" id="ARBA00043942"/>
    </source>
</evidence>
<dbReference type="PANTHER" id="PTHR28052">
    <property type="entry name" value="UPF0545 PROTEIN C22ORF39"/>
    <property type="match status" value="1"/>
</dbReference>
<dbReference type="PANTHER" id="PTHR28052:SF1">
    <property type="entry name" value="UPF0545 PROTEIN C22ORF39"/>
    <property type="match status" value="1"/>
</dbReference>
<organism evidence="6 7">
    <name type="scientific">Suricata suricatta</name>
    <name type="common">Meerkat</name>
    <dbReference type="NCBI Taxonomy" id="37032"/>
    <lineage>
        <taxon>Eukaryota</taxon>
        <taxon>Metazoa</taxon>
        <taxon>Chordata</taxon>
        <taxon>Craniata</taxon>
        <taxon>Vertebrata</taxon>
        <taxon>Euteleostomi</taxon>
        <taxon>Mammalia</taxon>
        <taxon>Eutheria</taxon>
        <taxon>Laurasiatheria</taxon>
        <taxon>Carnivora</taxon>
        <taxon>Feliformia</taxon>
        <taxon>Herpestidae</taxon>
        <taxon>Suricata</taxon>
    </lineage>
</organism>
<evidence type="ECO:0000256" key="4">
    <source>
        <dbReference type="ARBA" id="ARBA00044235"/>
    </source>
</evidence>
<comment type="subcellular location">
    <subcellularLocation>
        <location evidence="2">Synaptic cleft</location>
    </subcellularLocation>
</comment>
<evidence type="ECO:0000256" key="1">
    <source>
        <dbReference type="ARBA" id="ARBA00006412"/>
    </source>
</evidence>
<evidence type="ECO:0000256" key="5">
    <source>
        <dbReference type="SAM" id="MobiDB-lite"/>
    </source>
</evidence>
<evidence type="ECO:0000256" key="3">
    <source>
        <dbReference type="ARBA" id="ARBA00044072"/>
    </source>
</evidence>
<dbReference type="GO" id="GO:0043083">
    <property type="term" value="C:synaptic cleft"/>
    <property type="evidence" value="ECO:0007669"/>
    <property type="project" value="UniProtKB-SubCell"/>
</dbReference>